<protein>
    <recommendedName>
        <fullName evidence="2">PB1-like domain-containing protein</fullName>
    </recommendedName>
</protein>
<comment type="caution">
    <text evidence="3">The sequence shown here is derived from an EMBL/GenBank/DDBJ whole genome shotgun (WGS) entry which is preliminary data.</text>
</comment>
<feature type="region of interest" description="Disordered" evidence="1">
    <location>
        <begin position="284"/>
        <end position="311"/>
    </location>
</feature>
<feature type="region of interest" description="Disordered" evidence="1">
    <location>
        <begin position="221"/>
        <end position="264"/>
    </location>
</feature>
<reference evidence="3 4" key="1">
    <citation type="submission" date="2019-01" db="EMBL/GenBank/DDBJ databases">
        <title>Sequencing of cultivated peanut Arachis hypogaea provides insights into genome evolution and oil improvement.</title>
        <authorList>
            <person name="Chen X."/>
        </authorList>
    </citation>
    <scope>NUCLEOTIDE SEQUENCE [LARGE SCALE GENOMIC DNA]</scope>
    <source>
        <strain evidence="4">cv. Fuhuasheng</strain>
        <tissue evidence="3">Leaves</tissue>
    </source>
</reference>
<feature type="region of interest" description="Disordered" evidence="1">
    <location>
        <begin position="366"/>
        <end position="422"/>
    </location>
</feature>
<evidence type="ECO:0000256" key="1">
    <source>
        <dbReference type="SAM" id="MobiDB-lite"/>
    </source>
</evidence>
<feature type="compositionally biased region" description="Low complexity" evidence="1">
    <location>
        <begin position="221"/>
        <end position="242"/>
    </location>
</feature>
<name>A0A444XT89_ARAHY</name>
<dbReference type="Proteomes" id="UP000289738">
    <property type="component" value="Chromosome B09"/>
</dbReference>
<evidence type="ECO:0000259" key="2">
    <source>
        <dbReference type="Pfam" id="PF26130"/>
    </source>
</evidence>
<sequence>MSLVCETTSLNIFSPLNKQFHWSLYFQRFSPKPQRNILFFFVHSFSDTSHSHFVVGDHPWNLFSSVSERLIDEASPSYTVDGEKKFETDPGGSVIYTSDLKLGYDKAEACWFLNPNDGLEFSLRRLQVDQDLRNMTRYCHENNNVIDIYFEHGPSVPNIIDVMDLSKTEDDDDHAISYKVRMEGMEEVRIEDVEAVKETSTILSQLEEPITFHIPVELKSTASSPLSTTQSPQPTAPQSTGPKPTPPKSTAPKINVPKHCSQAKSPKFLPQQNLIASKLISHKVLSQPNPPTNNAQTKKSSASKKQAKPINFKFNTSTKMPRRYITRSQGWRKQVNKEPVRLNIDSSSDSYECAEDGLCKPHMPLGCVDLSSDNDDDVGSSSDRRKRKASNDNDKHKKKATSDEDILRPPSMDASDYEKEVM</sequence>
<feature type="domain" description="PB1-like" evidence="2">
    <location>
        <begin position="101"/>
        <end position="152"/>
    </location>
</feature>
<accession>A0A444XT89</accession>
<dbReference type="InterPro" id="IPR058594">
    <property type="entry name" value="PB1-like_dom_pln"/>
</dbReference>
<dbReference type="Pfam" id="PF26130">
    <property type="entry name" value="PB1-like"/>
    <property type="match status" value="1"/>
</dbReference>
<evidence type="ECO:0000313" key="3">
    <source>
        <dbReference type="EMBL" id="RYQ92988.1"/>
    </source>
</evidence>
<dbReference type="AlphaFoldDB" id="A0A444XT89"/>
<gene>
    <name evidence="3" type="ORF">Ahy_B09g099238</name>
</gene>
<proteinExistence type="predicted"/>
<evidence type="ECO:0000313" key="4">
    <source>
        <dbReference type="Proteomes" id="UP000289738"/>
    </source>
</evidence>
<organism evidence="3 4">
    <name type="scientific">Arachis hypogaea</name>
    <name type="common">Peanut</name>
    <dbReference type="NCBI Taxonomy" id="3818"/>
    <lineage>
        <taxon>Eukaryota</taxon>
        <taxon>Viridiplantae</taxon>
        <taxon>Streptophyta</taxon>
        <taxon>Embryophyta</taxon>
        <taxon>Tracheophyta</taxon>
        <taxon>Spermatophyta</taxon>
        <taxon>Magnoliopsida</taxon>
        <taxon>eudicotyledons</taxon>
        <taxon>Gunneridae</taxon>
        <taxon>Pentapetalae</taxon>
        <taxon>rosids</taxon>
        <taxon>fabids</taxon>
        <taxon>Fabales</taxon>
        <taxon>Fabaceae</taxon>
        <taxon>Papilionoideae</taxon>
        <taxon>50 kb inversion clade</taxon>
        <taxon>dalbergioids sensu lato</taxon>
        <taxon>Dalbergieae</taxon>
        <taxon>Pterocarpus clade</taxon>
        <taxon>Arachis</taxon>
    </lineage>
</organism>
<keyword evidence="4" id="KW-1185">Reference proteome</keyword>
<dbReference type="EMBL" id="SDMP01000019">
    <property type="protein sequence ID" value="RYQ92988.1"/>
    <property type="molecule type" value="Genomic_DNA"/>
</dbReference>
<feature type="compositionally biased region" description="Basic and acidic residues" evidence="1">
    <location>
        <begin position="389"/>
        <end position="407"/>
    </location>
</feature>